<keyword evidence="4 6" id="KW-0472">Membrane</keyword>
<proteinExistence type="inferred from homology"/>
<name>A0A8J2ICT6_9PLEO</name>
<evidence type="ECO:0000256" key="6">
    <source>
        <dbReference type="SAM" id="Phobius"/>
    </source>
</evidence>
<dbReference type="GO" id="GO:0016020">
    <property type="term" value="C:membrane"/>
    <property type="evidence" value="ECO:0007669"/>
    <property type="project" value="UniProtKB-SubCell"/>
</dbReference>
<feature type="transmembrane region" description="Helical" evidence="6">
    <location>
        <begin position="202"/>
        <end position="221"/>
    </location>
</feature>
<dbReference type="OrthoDB" id="444631at2759"/>
<evidence type="ECO:0000256" key="1">
    <source>
        <dbReference type="ARBA" id="ARBA00004141"/>
    </source>
</evidence>
<dbReference type="GeneID" id="67018941"/>
<feature type="domain" description="Rhodopsin" evidence="7">
    <location>
        <begin position="2"/>
        <end position="227"/>
    </location>
</feature>
<evidence type="ECO:0000256" key="4">
    <source>
        <dbReference type="ARBA" id="ARBA00023136"/>
    </source>
</evidence>
<keyword evidence="9" id="KW-1185">Reference proteome</keyword>
<keyword evidence="2 6" id="KW-0812">Transmembrane</keyword>
<dbReference type="InterPro" id="IPR049326">
    <property type="entry name" value="Rhodopsin_dom_fungi"/>
</dbReference>
<feature type="transmembrane region" description="Helical" evidence="6">
    <location>
        <begin position="6"/>
        <end position="23"/>
    </location>
</feature>
<dbReference type="Pfam" id="PF20684">
    <property type="entry name" value="Fung_rhodopsin"/>
    <property type="match status" value="1"/>
</dbReference>
<feature type="transmembrane region" description="Helical" evidence="6">
    <location>
        <begin position="74"/>
        <end position="94"/>
    </location>
</feature>
<accession>A0A8J2ICT6</accession>
<dbReference type="RefSeq" id="XP_043170552.1">
    <property type="nucleotide sequence ID" value="XM_043314617.1"/>
</dbReference>
<comment type="subcellular location">
    <subcellularLocation>
        <location evidence="1">Membrane</location>
        <topology evidence="1">Multi-pass membrane protein</topology>
    </subcellularLocation>
</comment>
<evidence type="ECO:0000256" key="3">
    <source>
        <dbReference type="ARBA" id="ARBA00022989"/>
    </source>
</evidence>
<feature type="non-terminal residue" evidence="8">
    <location>
        <position position="1"/>
    </location>
</feature>
<evidence type="ECO:0000256" key="5">
    <source>
        <dbReference type="ARBA" id="ARBA00038359"/>
    </source>
</evidence>
<gene>
    <name evidence="8" type="ORF">ALTATR162_LOCUS6991</name>
</gene>
<evidence type="ECO:0000259" key="7">
    <source>
        <dbReference type="Pfam" id="PF20684"/>
    </source>
</evidence>
<dbReference type="EMBL" id="CAJRGZ010000020">
    <property type="protein sequence ID" value="CAG5169053.1"/>
    <property type="molecule type" value="Genomic_DNA"/>
</dbReference>
<comment type="caution">
    <text evidence="8">The sequence shown here is derived from an EMBL/GenBank/DDBJ whole genome shotgun (WGS) entry which is preliminary data.</text>
</comment>
<dbReference type="InterPro" id="IPR052337">
    <property type="entry name" value="SAT4-like"/>
</dbReference>
<feature type="transmembrane region" description="Helical" evidence="6">
    <location>
        <begin position="133"/>
        <end position="152"/>
    </location>
</feature>
<comment type="similarity">
    <text evidence="5">Belongs to the SAT4 family.</text>
</comment>
<reference evidence="8" key="1">
    <citation type="submission" date="2021-05" db="EMBL/GenBank/DDBJ databases">
        <authorList>
            <person name="Stam R."/>
        </authorList>
    </citation>
    <scope>NUCLEOTIDE SEQUENCE</scope>
    <source>
        <strain evidence="8">CS162</strain>
    </source>
</reference>
<protein>
    <recommendedName>
        <fullName evidence="7">Rhodopsin domain-containing protein</fullName>
    </recommendedName>
</protein>
<evidence type="ECO:0000256" key="2">
    <source>
        <dbReference type="ARBA" id="ARBA00022692"/>
    </source>
</evidence>
<dbReference type="AlphaFoldDB" id="A0A8J2ICT6"/>
<evidence type="ECO:0000313" key="9">
    <source>
        <dbReference type="Proteomes" id="UP000676310"/>
    </source>
</evidence>
<evidence type="ECO:0000313" key="8">
    <source>
        <dbReference type="EMBL" id="CAG5169053.1"/>
    </source>
</evidence>
<dbReference type="PANTHER" id="PTHR33048">
    <property type="entry name" value="PTH11-LIKE INTEGRAL MEMBRANE PROTEIN (AFU_ORTHOLOGUE AFUA_5G11245)"/>
    <property type="match status" value="1"/>
</dbReference>
<keyword evidence="3 6" id="KW-1133">Transmembrane helix</keyword>
<dbReference type="Proteomes" id="UP000676310">
    <property type="component" value="Unassembled WGS sequence"/>
</dbReference>
<sequence>GPDDVAIAIAQVLSLGVSITTIFQTARGGLGRHNEFVTPEEFDAGIKGLMSNVLVYNAAQIVTKVSFLIQYRRLFPGSIIQALCKYGIIVLGIWGVTQQFVTAFSCVPLSVINPSFQGRCIETNVVSVFRLNGGMNIATDFAIFAIPIWPVTQLHMPLRRKAHLLAVFCLGFFACAVSIVRLQQIIVNADVPDATWASARTAYWSAVELNVGILCACLPTLRPLIRKFAPRLLGSSNGCHMTTHRLGTISSRRTRLEIDNKSSIYLQKGGEFQSTTELRSNGAMKDATSMSAESMDMIINEGQEIPSNTKRT</sequence>
<feature type="transmembrane region" description="Helical" evidence="6">
    <location>
        <begin position="164"/>
        <end position="182"/>
    </location>
</feature>
<organism evidence="8 9">
    <name type="scientific">Alternaria atra</name>
    <dbReference type="NCBI Taxonomy" id="119953"/>
    <lineage>
        <taxon>Eukaryota</taxon>
        <taxon>Fungi</taxon>
        <taxon>Dikarya</taxon>
        <taxon>Ascomycota</taxon>
        <taxon>Pezizomycotina</taxon>
        <taxon>Dothideomycetes</taxon>
        <taxon>Pleosporomycetidae</taxon>
        <taxon>Pleosporales</taxon>
        <taxon>Pleosporineae</taxon>
        <taxon>Pleosporaceae</taxon>
        <taxon>Alternaria</taxon>
        <taxon>Alternaria sect. Ulocladioides</taxon>
    </lineage>
</organism>
<dbReference type="PANTHER" id="PTHR33048:SF47">
    <property type="entry name" value="INTEGRAL MEMBRANE PROTEIN-RELATED"/>
    <property type="match status" value="1"/>
</dbReference>